<comment type="caution">
    <text evidence="2">The sequence shown here is derived from an EMBL/GenBank/DDBJ whole genome shotgun (WGS) entry which is preliminary data.</text>
</comment>
<evidence type="ECO:0000313" key="3">
    <source>
        <dbReference type="Proteomes" id="UP001501525"/>
    </source>
</evidence>
<gene>
    <name evidence="2" type="ORF">GCM10023260_08550</name>
</gene>
<protein>
    <recommendedName>
        <fullName evidence="1">Large polyvalent protein-associated domain-containing protein</fullName>
    </recommendedName>
</protein>
<keyword evidence="3" id="KW-1185">Reference proteome</keyword>
<organism evidence="2 3">
    <name type="scientific">Bartonella acomydis</name>
    <dbReference type="NCBI Taxonomy" id="686234"/>
    <lineage>
        <taxon>Bacteria</taxon>
        <taxon>Pseudomonadati</taxon>
        <taxon>Pseudomonadota</taxon>
        <taxon>Alphaproteobacteria</taxon>
        <taxon>Hyphomicrobiales</taxon>
        <taxon>Bartonellaceae</taxon>
        <taxon>Bartonella</taxon>
    </lineage>
</organism>
<evidence type="ECO:0000313" key="2">
    <source>
        <dbReference type="EMBL" id="GAA5098222.1"/>
    </source>
</evidence>
<feature type="domain" description="Large polyvalent protein-associated" evidence="1">
    <location>
        <begin position="3"/>
        <end position="56"/>
    </location>
</feature>
<sequence>MESAYLALSLVVEKFKDQLLVLKGTEEFKKEVAQLASIHDMNVDFDDPILNTLKNEVKQYNRDNIDNSFQE</sequence>
<dbReference type="Proteomes" id="UP001501525">
    <property type="component" value="Unassembled WGS sequence"/>
</dbReference>
<dbReference type="InterPro" id="IPR040677">
    <property type="entry name" value="LPD7"/>
</dbReference>
<accession>A0ABP9MNE8</accession>
<dbReference type="RefSeq" id="WP_345096755.1">
    <property type="nucleotide sequence ID" value="NZ_BAABIY010000020.1"/>
</dbReference>
<proteinExistence type="predicted"/>
<name>A0ABP9MNE8_9HYPH</name>
<dbReference type="Pfam" id="PF18821">
    <property type="entry name" value="LPD7"/>
    <property type="match status" value="1"/>
</dbReference>
<dbReference type="EMBL" id="BAABIY010000020">
    <property type="protein sequence ID" value="GAA5098222.1"/>
    <property type="molecule type" value="Genomic_DNA"/>
</dbReference>
<evidence type="ECO:0000259" key="1">
    <source>
        <dbReference type="Pfam" id="PF18821"/>
    </source>
</evidence>
<reference evidence="3" key="1">
    <citation type="journal article" date="2019" name="Int. J. Syst. Evol. Microbiol.">
        <title>The Global Catalogue of Microorganisms (GCM) 10K type strain sequencing project: providing services to taxonomists for standard genome sequencing and annotation.</title>
        <authorList>
            <consortium name="The Broad Institute Genomics Platform"/>
            <consortium name="The Broad Institute Genome Sequencing Center for Infectious Disease"/>
            <person name="Wu L."/>
            <person name="Ma J."/>
        </authorList>
    </citation>
    <scope>NUCLEOTIDE SEQUENCE [LARGE SCALE GENOMIC DNA]</scope>
    <source>
        <strain evidence="3">JCM 17706</strain>
    </source>
</reference>